<name>A0A0D9Y525_9ORYZ</name>
<evidence type="ECO:0000313" key="2">
    <source>
        <dbReference type="EnsemblPlants" id="OGLUM01G07960.1"/>
    </source>
</evidence>
<reference evidence="2" key="3">
    <citation type="submission" date="2018-05" db="EMBL/GenBank/DDBJ databases">
        <title>OgluRS3 (Oryza glumaepatula Reference Sequence Version 3).</title>
        <authorList>
            <person name="Zhang J."/>
            <person name="Kudrna D."/>
            <person name="Lee S."/>
            <person name="Talag J."/>
            <person name="Welchert J."/>
            <person name="Wing R.A."/>
        </authorList>
    </citation>
    <scope>NUCLEOTIDE SEQUENCE [LARGE SCALE GENOMIC DNA]</scope>
</reference>
<dbReference type="HOGENOM" id="CLU_152213_0_0_1"/>
<reference evidence="2" key="2">
    <citation type="submission" date="2015-04" db="UniProtKB">
        <authorList>
            <consortium name="EnsemblPlants"/>
        </authorList>
    </citation>
    <scope>IDENTIFICATION</scope>
</reference>
<protein>
    <submittedName>
        <fullName evidence="2">Uncharacterized protein</fullName>
    </submittedName>
</protein>
<keyword evidence="3" id="KW-1185">Reference proteome</keyword>
<feature type="region of interest" description="Disordered" evidence="1">
    <location>
        <begin position="1"/>
        <end position="36"/>
    </location>
</feature>
<evidence type="ECO:0000256" key="1">
    <source>
        <dbReference type="SAM" id="MobiDB-lite"/>
    </source>
</evidence>
<accession>A0A0D9Y525</accession>
<dbReference type="Proteomes" id="UP000026961">
    <property type="component" value="Chromosome 1"/>
</dbReference>
<organism evidence="2">
    <name type="scientific">Oryza glumipatula</name>
    <dbReference type="NCBI Taxonomy" id="40148"/>
    <lineage>
        <taxon>Eukaryota</taxon>
        <taxon>Viridiplantae</taxon>
        <taxon>Streptophyta</taxon>
        <taxon>Embryophyta</taxon>
        <taxon>Tracheophyta</taxon>
        <taxon>Spermatophyta</taxon>
        <taxon>Magnoliopsida</taxon>
        <taxon>Liliopsida</taxon>
        <taxon>Poales</taxon>
        <taxon>Poaceae</taxon>
        <taxon>BOP clade</taxon>
        <taxon>Oryzoideae</taxon>
        <taxon>Oryzeae</taxon>
        <taxon>Oryzinae</taxon>
        <taxon>Oryza</taxon>
    </lineage>
</organism>
<dbReference type="EnsemblPlants" id="OGLUM01G07960.1">
    <property type="protein sequence ID" value="OGLUM01G07960.1"/>
    <property type="gene ID" value="OGLUM01G07960"/>
</dbReference>
<dbReference type="Gramene" id="OGLUM01G07960.1">
    <property type="protein sequence ID" value="OGLUM01G07960.1"/>
    <property type="gene ID" value="OGLUM01G07960"/>
</dbReference>
<reference evidence="2" key="1">
    <citation type="submission" date="2013-08" db="EMBL/GenBank/DDBJ databases">
        <title>Oryza genome evolution.</title>
        <authorList>
            <person name="Wing R.A."/>
            <person name="Panaud O."/>
            <person name="Oliveira A.C."/>
        </authorList>
    </citation>
    <scope>NUCLEOTIDE SEQUENCE</scope>
</reference>
<dbReference type="AlphaFoldDB" id="A0A0D9Y525"/>
<sequence length="158" mass="17232">MDDGGGAERWISPSQLRTTTSPSPSPPSPSLEDGWVSKPRTTAAQEAPLPLNRLTLLLRINLELLSLDHLSVAAAWSHGRRWRRATDLGRLLSLSGIGPVIGRKSPSVVDCGGREFRLQTTTSDDLRVRGWHESRSTLDVKKSRSWNCGALDIGPSPC</sequence>
<proteinExistence type="predicted"/>
<evidence type="ECO:0000313" key="3">
    <source>
        <dbReference type="Proteomes" id="UP000026961"/>
    </source>
</evidence>